<dbReference type="HOGENOM" id="CLU_2607687_0_0_1"/>
<accession>G2QD97</accession>
<dbReference type="VEuPathDB" id="FungiDB:MYCTH_88099"/>
<dbReference type="EMBL" id="CP003004">
    <property type="protein sequence ID" value="AEO57463.1"/>
    <property type="molecule type" value="Genomic_DNA"/>
</dbReference>
<proteinExistence type="predicted"/>
<dbReference type="KEGG" id="mtm:MYCTH_88099"/>
<keyword evidence="2" id="KW-1185">Reference proteome</keyword>
<dbReference type="AlphaFoldDB" id="G2QD97"/>
<evidence type="ECO:0000313" key="1">
    <source>
        <dbReference type="EMBL" id="AEO57463.1"/>
    </source>
</evidence>
<protein>
    <submittedName>
        <fullName evidence="1">Uncharacterized protein</fullName>
    </submittedName>
</protein>
<dbReference type="RefSeq" id="XP_003662708.1">
    <property type="nucleotide sequence ID" value="XM_003662660.1"/>
</dbReference>
<dbReference type="GeneID" id="11512784"/>
<evidence type="ECO:0000313" key="2">
    <source>
        <dbReference type="Proteomes" id="UP000007322"/>
    </source>
</evidence>
<gene>
    <name evidence="1" type="ORF">MYCTH_88099</name>
</gene>
<dbReference type="Proteomes" id="UP000007322">
    <property type="component" value="Chromosome 3"/>
</dbReference>
<dbReference type="InParanoid" id="G2QD97"/>
<reference evidence="1 2" key="1">
    <citation type="journal article" date="2011" name="Nat. Biotechnol.">
        <title>Comparative genomic analysis of the thermophilic biomass-degrading fungi Myceliophthora thermophila and Thielavia terrestris.</title>
        <authorList>
            <person name="Berka R.M."/>
            <person name="Grigoriev I.V."/>
            <person name="Otillar R."/>
            <person name="Salamov A."/>
            <person name="Grimwood J."/>
            <person name="Reid I."/>
            <person name="Ishmael N."/>
            <person name="John T."/>
            <person name="Darmond C."/>
            <person name="Moisan M.-C."/>
            <person name="Henrissat B."/>
            <person name="Coutinho P.M."/>
            <person name="Lombard V."/>
            <person name="Natvig D.O."/>
            <person name="Lindquist E."/>
            <person name="Schmutz J."/>
            <person name="Lucas S."/>
            <person name="Harris P."/>
            <person name="Powlowski J."/>
            <person name="Bellemare A."/>
            <person name="Taylor D."/>
            <person name="Butler G."/>
            <person name="de Vries R.P."/>
            <person name="Allijn I.E."/>
            <person name="van den Brink J."/>
            <person name="Ushinsky S."/>
            <person name="Storms R."/>
            <person name="Powell A.J."/>
            <person name="Paulsen I.T."/>
            <person name="Elbourne L.D.H."/>
            <person name="Baker S.E."/>
            <person name="Magnuson J."/>
            <person name="LaBoissiere S."/>
            <person name="Clutterbuck A.J."/>
            <person name="Martinez D."/>
            <person name="Wogulis M."/>
            <person name="de Leon A.L."/>
            <person name="Rey M.W."/>
            <person name="Tsang A."/>
        </authorList>
    </citation>
    <scope>NUCLEOTIDE SEQUENCE [LARGE SCALE GENOMIC DNA]</scope>
    <source>
        <strain evidence="2">ATCC 42464 / BCRC 31852 / DSM 1799</strain>
    </source>
</reference>
<sequence length="79" mass="8366">MSAGSCMRLITPAVLADARRRDAPYHHHHHGGLCRSDVPVTARAARVFMSNSSGTLRVATVTEAIQTKGTPTGTHMALG</sequence>
<organism evidence="1 2">
    <name type="scientific">Thermothelomyces thermophilus (strain ATCC 42464 / BCRC 31852 / DSM 1799)</name>
    <name type="common">Sporotrichum thermophile</name>
    <dbReference type="NCBI Taxonomy" id="573729"/>
    <lineage>
        <taxon>Eukaryota</taxon>
        <taxon>Fungi</taxon>
        <taxon>Dikarya</taxon>
        <taxon>Ascomycota</taxon>
        <taxon>Pezizomycotina</taxon>
        <taxon>Sordariomycetes</taxon>
        <taxon>Sordariomycetidae</taxon>
        <taxon>Sordariales</taxon>
        <taxon>Chaetomiaceae</taxon>
        <taxon>Thermothelomyces</taxon>
    </lineage>
</organism>
<name>G2QD97_THET4</name>